<dbReference type="EMBL" id="ABEU02000013">
    <property type="protein sequence ID" value="PNR42859.1"/>
    <property type="molecule type" value="Genomic_DNA"/>
</dbReference>
<evidence type="ECO:0000256" key="2">
    <source>
        <dbReference type="ARBA" id="ARBA00022737"/>
    </source>
</evidence>
<dbReference type="PROSITE" id="PS00108">
    <property type="entry name" value="PROTEIN_KINASE_ST"/>
    <property type="match status" value="1"/>
</dbReference>
<accession>A0A2K1JMU7</accession>
<dbReference type="InParanoid" id="A0A2K1JMU7"/>
<dbReference type="GO" id="GO:0035556">
    <property type="term" value="P:intracellular signal transduction"/>
    <property type="evidence" value="ECO:0000318"/>
    <property type="project" value="GO_Central"/>
</dbReference>
<evidence type="ECO:0000313" key="6">
    <source>
        <dbReference type="Proteomes" id="UP000006727"/>
    </source>
</evidence>
<proteinExistence type="inferred from homology"/>
<keyword evidence="6" id="KW-1185">Reference proteome</keyword>
<dbReference type="SUPFAM" id="SSF52540">
    <property type="entry name" value="P-loop containing nucleoside triphosphate hydrolases"/>
    <property type="match status" value="1"/>
</dbReference>
<dbReference type="Pfam" id="PF00931">
    <property type="entry name" value="NB-ARC"/>
    <property type="match status" value="1"/>
</dbReference>
<evidence type="ECO:0000256" key="1">
    <source>
        <dbReference type="ARBA" id="ARBA00008171"/>
    </source>
</evidence>
<feature type="domain" description="Protein kinase" evidence="3">
    <location>
        <begin position="1"/>
        <end position="210"/>
    </location>
</feature>
<dbReference type="AlphaFoldDB" id="A0A2K1JMU7"/>
<dbReference type="Gramene" id="Pp3c13_21810V3.1">
    <property type="protein sequence ID" value="Pp3c13_21810V3.1"/>
    <property type="gene ID" value="Pp3c13_21810"/>
</dbReference>
<dbReference type="InterPro" id="IPR002182">
    <property type="entry name" value="NB-ARC"/>
</dbReference>
<dbReference type="PANTHER" id="PTHR36766:SF30">
    <property type="entry name" value="TIR-NBS TYPE DISEASE RESISTANCE PROTEIN-RELATED"/>
    <property type="match status" value="1"/>
</dbReference>
<evidence type="ECO:0000313" key="5">
    <source>
        <dbReference type="EnsemblPlants" id="Pp3c13_21810V3.1"/>
    </source>
</evidence>
<dbReference type="PRINTS" id="PR00364">
    <property type="entry name" value="DISEASERSIST"/>
</dbReference>
<dbReference type="InterPro" id="IPR011009">
    <property type="entry name" value="Kinase-like_dom_sf"/>
</dbReference>
<dbReference type="GO" id="GO:0004672">
    <property type="term" value="F:protein kinase activity"/>
    <property type="evidence" value="ECO:0007669"/>
    <property type="project" value="InterPro"/>
</dbReference>
<dbReference type="GO" id="GO:0006952">
    <property type="term" value="P:defense response"/>
    <property type="evidence" value="ECO:0007669"/>
    <property type="project" value="UniProtKB-KW"/>
</dbReference>
<dbReference type="InterPro" id="IPR055414">
    <property type="entry name" value="LRR_R13L4/SHOC2-like"/>
</dbReference>
<dbReference type="GO" id="GO:0043531">
    <property type="term" value="F:ADP binding"/>
    <property type="evidence" value="ECO:0007669"/>
    <property type="project" value="InterPro"/>
</dbReference>
<dbReference type="InterPro" id="IPR008271">
    <property type="entry name" value="Ser/Thr_kinase_AS"/>
</dbReference>
<dbReference type="Gene3D" id="1.10.8.430">
    <property type="entry name" value="Helical domain of apoptotic protease-activating factors"/>
    <property type="match status" value="1"/>
</dbReference>
<dbReference type="Gene3D" id="3.40.50.300">
    <property type="entry name" value="P-loop containing nucleotide triphosphate hydrolases"/>
    <property type="match status" value="1"/>
</dbReference>
<dbReference type="SMART" id="SM00220">
    <property type="entry name" value="S_TKc"/>
    <property type="match status" value="1"/>
</dbReference>
<dbReference type="InterPro" id="IPR000719">
    <property type="entry name" value="Prot_kinase_dom"/>
</dbReference>
<dbReference type="SUPFAM" id="SSF52047">
    <property type="entry name" value="RNI-like"/>
    <property type="match status" value="1"/>
</dbReference>
<reference evidence="5" key="3">
    <citation type="submission" date="2020-12" db="UniProtKB">
        <authorList>
            <consortium name="EnsemblPlants"/>
        </authorList>
    </citation>
    <scope>IDENTIFICATION</scope>
</reference>
<dbReference type="PaxDb" id="3218-PP1S37_70V6.1"/>
<dbReference type="InterPro" id="IPR027417">
    <property type="entry name" value="P-loop_NTPase"/>
</dbReference>
<reference evidence="4 6" key="2">
    <citation type="journal article" date="2018" name="Plant J.">
        <title>The Physcomitrella patens chromosome-scale assembly reveals moss genome structure and evolution.</title>
        <authorList>
            <person name="Lang D."/>
            <person name="Ullrich K.K."/>
            <person name="Murat F."/>
            <person name="Fuchs J."/>
            <person name="Jenkins J."/>
            <person name="Haas F.B."/>
            <person name="Piednoel M."/>
            <person name="Gundlach H."/>
            <person name="Van Bel M."/>
            <person name="Meyberg R."/>
            <person name="Vives C."/>
            <person name="Morata J."/>
            <person name="Symeonidi A."/>
            <person name="Hiss M."/>
            <person name="Muchero W."/>
            <person name="Kamisugi Y."/>
            <person name="Saleh O."/>
            <person name="Blanc G."/>
            <person name="Decker E.L."/>
            <person name="van Gessel N."/>
            <person name="Grimwood J."/>
            <person name="Hayes R.D."/>
            <person name="Graham S.W."/>
            <person name="Gunter L.E."/>
            <person name="McDaniel S.F."/>
            <person name="Hoernstein S.N.W."/>
            <person name="Larsson A."/>
            <person name="Li F.W."/>
            <person name="Perroud P.F."/>
            <person name="Phillips J."/>
            <person name="Ranjan P."/>
            <person name="Rokshar D.S."/>
            <person name="Rothfels C.J."/>
            <person name="Schneider L."/>
            <person name="Shu S."/>
            <person name="Stevenson D.W."/>
            <person name="Thummler F."/>
            <person name="Tillich M."/>
            <person name="Villarreal Aguilar J.C."/>
            <person name="Widiez T."/>
            <person name="Wong G.K."/>
            <person name="Wymore A."/>
            <person name="Zhang Y."/>
            <person name="Zimmer A.D."/>
            <person name="Quatrano R.S."/>
            <person name="Mayer K.F.X."/>
            <person name="Goodstein D."/>
            <person name="Casacuberta J.M."/>
            <person name="Vandepoele K."/>
            <person name="Reski R."/>
            <person name="Cuming A.C."/>
            <person name="Tuskan G.A."/>
            <person name="Maumus F."/>
            <person name="Salse J."/>
            <person name="Schmutz J."/>
            <person name="Rensing S.A."/>
        </authorList>
    </citation>
    <scope>NUCLEOTIDE SEQUENCE [LARGE SCALE GENOMIC DNA]</scope>
    <source>
        <strain evidence="5 6">cv. Gransden 2004</strain>
    </source>
</reference>
<dbReference type="PANTHER" id="PTHR36766">
    <property type="entry name" value="PLANT BROAD-SPECTRUM MILDEW RESISTANCE PROTEIN RPW8"/>
    <property type="match status" value="1"/>
</dbReference>
<dbReference type="SUPFAM" id="SSF52058">
    <property type="entry name" value="L domain-like"/>
    <property type="match status" value="1"/>
</dbReference>
<dbReference type="SUPFAM" id="SSF56112">
    <property type="entry name" value="Protein kinase-like (PK-like)"/>
    <property type="match status" value="1"/>
</dbReference>
<protein>
    <recommendedName>
        <fullName evidence="3">Protein kinase domain-containing protein</fullName>
    </recommendedName>
</protein>
<sequence>MKGNANESGESFETKVEKDYLYIGMELMQTNLNDILKKEEQLSYIFLIDIIYQIAKGMCYLHDMHIAHHDLKPQNILVNVMKTKIMNKIVLHAIVKVIDFGISKSEVGSNPNTTKNKFLYGTIAYMAPEVLKSKFETIIICPFEADIQFDGVRGMKEILERIEKGERPNLPSNCEVLIELIQECWRLNPLDRPKFANICKRLKLLKKKFLVRIEVANAPYFEESNKNCHKNPRFQQIHNRMPLVDLPEEEIFGRIQYLLQIRKLCANKVKVLYLVGMGGIGKTTIAKVILNDVKATYDASCFIECIESGGDYFSTSCSILEQFQVKEKPMDVKEAHKMLKAFLLENKTILVFDNVKDQRQIEDVVPMDDILASNSSTLIATTRDLKAIKHCNKEVCEINIEELDEETSMKLFIAHSCSQESLLNELIEVGKKIVRACNGLPSSLKVMGAFLREKKRLRCWERALQKLKSGRELDGDENNSNYKIWKILRVSFDNLKDDEKKMFLDICYFFSLRIWANSHKNILEHDVECILNTLIYQSLIKINKDGIIRVHDQLQDMETFPNSFFEITTLLKLDLESCSNLTMLPNELKNMTSLKILNLQYCSRLRLLPTSIGSLLALKVFNIEDCNSLISLPNELGNLTSLTFLYIGGCFRLTLLPNELGNLTSLTTLIMRRCSSLISLPYELGNLTSLITLDMHGCTSLILLPNKLGNLTSLTTLIIGRCSSLTTLPNELGNLTSLTTLILGMCSSLTSLPNKLGNLTSLTTFNIRKCYDLTLLPNELGNLTSLTTLYMGGLTSLSNELGNLTSLTIFEIVRCSSLTSLPNELDNLTSLTILHIRGCFRLTSLRNELDNLTSLTTLNISECSNLTSLSNKLGNLTSLTILDIHGCSSNLTSLTTFILYKCSSLTSLPNELGNLTSLITLDIHGCSSLMSLPNAFGNLTSLTTLYIGGCFSLTSLPNELSNLTSLTIFDTWW</sequence>
<evidence type="ECO:0000313" key="4">
    <source>
        <dbReference type="EMBL" id="PNR42859.1"/>
    </source>
</evidence>
<dbReference type="Gene3D" id="1.10.510.10">
    <property type="entry name" value="Transferase(Phosphotransferase) domain 1"/>
    <property type="match status" value="1"/>
</dbReference>
<dbReference type="Proteomes" id="UP000006727">
    <property type="component" value="Chromosome 13"/>
</dbReference>
<dbReference type="Pfam" id="PF23598">
    <property type="entry name" value="LRR_14"/>
    <property type="match status" value="2"/>
</dbReference>
<dbReference type="PROSITE" id="PS50011">
    <property type="entry name" value="PROTEIN_KINASE_DOM"/>
    <property type="match status" value="1"/>
</dbReference>
<dbReference type="InterPro" id="IPR042197">
    <property type="entry name" value="Apaf_helical"/>
</dbReference>
<comment type="similarity">
    <text evidence="1">Belongs to the protein kinase superfamily. TKL Ser/Thr protein kinase family. ROCO subfamily.</text>
</comment>
<dbReference type="Pfam" id="PF07714">
    <property type="entry name" value="PK_Tyr_Ser-Thr"/>
    <property type="match status" value="1"/>
</dbReference>
<dbReference type="Gene3D" id="3.80.10.10">
    <property type="entry name" value="Ribonuclease Inhibitor"/>
    <property type="match status" value="3"/>
</dbReference>
<evidence type="ECO:0000259" key="3">
    <source>
        <dbReference type="PROSITE" id="PS50011"/>
    </source>
</evidence>
<dbReference type="GO" id="GO:0005524">
    <property type="term" value="F:ATP binding"/>
    <property type="evidence" value="ECO:0007669"/>
    <property type="project" value="InterPro"/>
</dbReference>
<dbReference type="InterPro" id="IPR001245">
    <property type="entry name" value="Ser-Thr/Tyr_kinase_cat_dom"/>
</dbReference>
<gene>
    <name evidence="4" type="ORF">PHYPA_017691</name>
</gene>
<keyword evidence="2" id="KW-0677">Repeat</keyword>
<dbReference type="InterPro" id="IPR032675">
    <property type="entry name" value="LRR_dom_sf"/>
</dbReference>
<dbReference type="EnsemblPlants" id="Pp3c13_21810V3.1">
    <property type="protein sequence ID" value="Pp3c13_21810V3.1"/>
    <property type="gene ID" value="Pp3c13_21810"/>
</dbReference>
<name>A0A2K1JMU7_PHYPA</name>
<organism evidence="4">
    <name type="scientific">Physcomitrium patens</name>
    <name type="common">Spreading-leaved earth moss</name>
    <name type="synonym">Physcomitrella patens</name>
    <dbReference type="NCBI Taxonomy" id="3218"/>
    <lineage>
        <taxon>Eukaryota</taxon>
        <taxon>Viridiplantae</taxon>
        <taxon>Streptophyta</taxon>
        <taxon>Embryophyta</taxon>
        <taxon>Bryophyta</taxon>
        <taxon>Bryophytina</taxon>
        <taxon>Bryopsida</taxon>
        <taxon>Funariidae</taxon>
        <taxon>Funariales</taxon>
        <taxon>Funariaceae</taxon>
        <taxon>Physcomitrium</taxon>
    </lineage>
</organism>
<reference evidence="4 6" key="1">
    <citation type="journal article" date="2008" name="Science">
        <title>The Physcomitrella genome reveals evolutionary insights into the conquest of land by plants.</title>
        <authorList>
            <person name="Rensing S."/>
            <person name="Lang D."/>
            <person name="Zimmer A."/>
            <person name="Terry A."/>
            <person name="Salamov A."/>
            <person name="Shapiro H."/>
            <person name="Nishiyama T."/>
            <person name="Perroud P.-F."/>
            <person name="Lindquist E."/>
            <person name="Kamisugi Y."/>
            <person name="Tanahashi T."/>
            <person name="Sakakibara K."/>
            <person name="Fujita T."/>
            <person name="Oishi K."/>
            <person name="Shin-I T."/>
            <person name="Kuroki Y."/>
            <person name="Toyoda A."/>
            <person name="Suzuki Y."/>
            <person name="Hashimoto A."/>
            <person name="Yamaguchi K."/>
            <person name="Sugano A."/>
            <person name="Kohara Y."/>
            <person name="Fujiyama A."/>
            <person name="Anterola A."/>
            <person name="Aoki S."/>
            <person name="Ashton N."/>
            <person name="Barbazuk W.B."/>
            <person name="Barker E."/>
            <person name="Bennetzen J."/>
            <person name="Bezanilla M."/>
            <person name="Blankenship R."/>
            <person name="Cho S.H."/>
            <person name="Dutcher S."/>
            <person name="Estelle M."/>
            <person name="Fawcett J.A."/>
            <person name="Gundlach H."/>
            <person name="Hanada K."/>
            <person name="Heyl A."/>
            <person name="Hicks K.A."/>
            <person name="Hugh J."/>
            <person name="Lohr M."/>
            <person name="Mayer K."/>
            <person name="Melkozernov A."/>
            <person name="Murata T."/>
            <person name="Nelson D."/>
            <person name="Pils B."/>
            <person name="Prigge M."/>
            <person name="Reiss B."/>
            <person name="Renner T."/>
            <person name="Rombauts S."/>
            <person name="Rushton P."/>
            <person name="Sanderfoot A."/>
            <person name="Schween G."/>
            <person name="Shiu S.-H."/>
            <person name="Stueber K."/>
            <person name="Theodoulou F.L."/>
            <person name="Tu H."/>
            <person name="Van de Peer Y."/>
            <person name="Verrier P.J."/>
            <person name="Waters E."/>
            <person name="Wood A."/>
            <person name="Yang L."/>
            <person name="Cove D."/>
            <person name="Cuming A."/>
            <person name="Hasebe M."/>
            <person name="Lucas S."/>
            <person name="Mishler D.B."/>
            <person name="Reski R."/>
            <person name="Grigoriev I."/>
            <person name="Quatrano R.S."/>
            <person name="Boore J.L."/>
        </authorList>
    </citation>
    <scope>NUCLEOTIDE SEQUENCE [LARGE SCALE GENOMIC DNA]</scope>
    <source>
        <strain evidence="5 6">cv. Gransden 2004</strain>
    </source>
</reference>